<dbReference type="GO" id="GO:0052927">
    <property type="term" value="F:CC tRNA cytidylyltransferase activity"/>
    <property type="evidence" value="ECO:0007669"/>
    <property type="project" value="TreeGrafter"/>
</dbReference>
<evidence type="ECO:0000256" key="5">
    <source>
        <dbReference type="RuleBase" id="RU003953"/>
    </source>
</evidence>
<comment type="similarity">
    <text evidence="1 5">Belongs to the tRNA nucleotidyltransferase/poly(A) polymerase family.</text>
</comment>
<keyword evidence="4 5" id="KW-0694">RNA-binding</keyword>
<feature type="domain" description="tRNA nucleotidyltransferase/poly(A) polymerase RNA and SrmB- binding" evidence="8">
    <location>
        <begin position="334"/>
        <end position="394"/>
    </location>
</feature>
<dbReference type="Pfam" id="PF12627">
    <property type="entry name" value="PolyA_pol_RNAbd"/>
    <property type="match status" value="1"/>
</dbReference>
<dbReference type="EMBL" id="FN649748">
    <property type="protein sequence ID" value="CBJ26899.1"/>
    <property type="molecule type" value="Genomic_DNA"/>
</dbReference>
<feature type="compositionally biased region" description="Polar residues" evidence="6">
    <location>
        <begin position="73"/>
        <end position="88"/>
    </location>
</feature>
<keyword evidence="3" id="KW-0547">Nucleotide-binding</keyword>
<evidence type="ECO:0000256" key="1">
    <source>
        <dbReference type="ARBA" id="ARBA00007265"/>
    </source>
</evidence>
<dbReference type="InterPro" id="IPR002646">
    <property type="entry name" value="PolA_pol_head_dom"/>
</dbReference>
<keyword evidence="10" id="KW-1185">Reference proteome</keyword>
<dbReference type="EMBL" id="FN648685">
    <property type="protein sequence ID" value="CBJ26899.1"/>
    <property type="molecule type" value="Genomic_DNA"/>
</dbReference>
<accession>D7G2S4</accession>
<dbReference type="GO" id="GO:0001680">
    <property type="term" value="P:tRNA 3'-terminal CCA addition"/>
    <property type="evidence" value="ECO:0007669"/>
    <property type="project" value="UniProtKB-ARBA"/>
</dbReference>
<dbReference type="CDD" id="cd05398">
    <property type="entry name" value="NT_ClassII-CCAase"/>
    <property type="match status" value="1"/>
</dbReference>
<dbReference type="STRING" id="2880.D7G2S4"/>
<feature type="domain" description="Poly A polymerase head" evidence="7">
    <location>
        <begin position="151"/>
        <end position="307"/>
    </location>
</feature>
<evidence type="ECO:0000313" key="10">
    <source>
        <dbReference type="Proteomes" id="UP000002630"/>
    </source>
</evidence>
<dbReference type="PANTHER" id="PTHR13734">
    <property type="entry name" value="TRNA-NUCLEOTIDYLTRANSFERASE"/>
    <property type="match status" value="1"/>
</dbReference>
<dbReference type="eggNOG" id="KOG2159">
    <property type="taxonomic scope" value="Eukaryota"/>
</dbReference>
<organism evidence="9 10">
    <name type="scientific">Ectocarpus siliculosus</name>
    <name type="common">Brown alga</name>
    <name type="synonym">Conferva siliculosa</name>
    <dbReference type="NCBI Taxonomy" id="2880"/>
    <lineage>
        <taxon>Eukaryota</taxon>
        <taxon>Sar</taxon>
        <taxon>Stramenopiles</taxon>
        <taxon>Ochrophyta</taxon>
        <taxon>PX clade</taxon>
        <taxon>Phaeophyceae</taxon>
        <taxon>Ectocarpales</taxon>
        <taxon>Ectocarpaceae</taxon>
        <taxon>Ectocarpus</taxon>
    </lineage>
</organism>
<evidence type="ECO:0000259" key="8">
    <source>
        <dbReference type="Pfam" id="PF12627"/>
    </source>
</evidence>
<dbReference type="InterPro" id="IPR043519">
    <property type="entry name" value="NT_sf"/>
</dbReference>
<dbReference type="InterPro" id="IPR032828">
    <property type="entry name" value="PolyA_RNA-bd"/>
</dbReference>
<sequence>MVHEILPNPPPTRPHPRFFAPPSAFLVSVARPRVRDPRRVLLVGALLERNGHSLVTARWRHGTHRPAAGVRGSQRTPLSLPTQNSPPLSTLDRHSSAFSPQHPQEPDLLPVARSPNGHLRNDIKIILTKEEDKLFKTLLEMVEKEKMGTTLRVAGGWVRDKLVGQEQGFHQRHLSKVNKMDIDIALDNCMGGDFAARLNRYLSRRKSDPGARKRMSKVALIASNPEKSKHLETATLRIDNFWVDFVNLRTESYVQDSRIPSINIGTPMEDSFRRDLTINSLFYNVNTGTVEDYTGKGTSDLRLGLVRTPLPPCETLLDDPLRALRAVRFASRLGFRVHPELMEAGRDPKVHEALCMKVSRERVGCELDQMVRSASPLRAFELMEGMKILPMVFPLPEGFVLPMDDDVSRAYEFGMVYLKNMFHLLDREQTVLDDFNAFGPGVGDEGVQEEEEEVSPAAARERLKGVKATAAKKVKGAEGKVKGGGSKKAVGAGTQRGKAGITVTEGMDKEEMRRLGLYAAFLLPLADSMCPNQKRANVPLIQVMMADYLKLRAKDPQRVLQLQSAAMDFQLLLRKTARGPLTRANSKPITFPRLAPGLTMRAVGPLWRVALVLGLTGDLGTKHILDSNVRDRGDKEEDAAVIAAYMSMAREIESMGLEGVWDLKPMFNGGEVKKILPEIPRGPVFSKVMDDQIKWMIANPEGTKEEGLEYIKARYERFC</sequence>
<proteinExistence type="inferred from homology"/>
<dbReference type="GO" id="GO:0052929">
    <property type="term" value="F:ATP:3'-cytidine-cytidine-tRNA adenylyltransferase activity"/>
    <property type="evidence" value="ECO:0007669"/>
    <property type="project" value="TreeGrafter"/>
</dbReference>
<dbReference type="InParanoid" id="D7G2S4"/>
<evidence type="ECO:0000256" key="3">
    <source>
        <dbReference type="ARBA" id="ARBA00022741"/>
    </source>
</evidence>
<dbReference type="PANTHER" id="PTHR13734:SF5">
    <property type="entry name" value="CCA TRNA NUCLEOTIDYLTRANSFERASE, MITOCHONDRIAL"/>
    <property type="match status" value="1"/>
</dbReference>
<evidence type="ECO:0000256" key="6">
    <source>
        <dbReference type="SAM" id="MobiDB-lite"/>
    </source>
</evidence>
<gene>
    <name evidence="9" type="ORF">Esi_0048_0128</name>
</gene>
<dbReference type="AlphaFoldDB" id="D7G2S4"/>
<dbReference type="Proteomes" id="UP000002630">
    <property type="component" value="Linkage Group LG23"/>
</dbReference>
<dbReference type="SUPFAM" id="SSF81891">
    <property type="entry name" value="Poly A polymerase C-terminal region-like"/>
    <property type="match status" value="1"/>
</dbReference>
<dbReference type="OrthoDB" id="445712at2759"/>
<protein>
    <submittedName>
        <fullName evidence="9">Uncharacterized protein</fullName>
    </submittedName>
</protein>
<evidence type="ECO:0000256" key="4">
    <source>
        <dbReference type="ARBA" id="ARBA00022884"/>
    </source>
</evidence>
<evidence type="ECO:0000313" key="9">
    <source>
        <dbReference type="EMBL" id="CBJ26899.1"/>
    </source>
</evidence>
<reference evidence="9 10" key="1">
    <citation type="journal article" date="2010" name="Nature">
        <title>The Ectocarpus genome and the independent evolution of multicellularity in brown algae.</title>
        <authorList>
            <person name="Cock J.M."/>
            <person name="Sterck L."/>
            <person name="Rouze P."/>
            <person name="Scornet D."/>
            <person name="Allen A.E."/>
            <person name="Amoutzias G."/>
            <person name="Anthouard V."/>
            <person name="Artiguenave F."/>
            <person name="Aury J.M."/>
            <person name="Badger J.H."/>
            <person name="Beszteri B."/>
            <person name="Billiau K."/>
            <person name="Bonnet E."/>
            <person name="Bothwell J.H."/>
            <person name="Bowler C."/>
            <person name="Boyen C."/>
            <person name="Brownlee C."/>
            <person name="Carrano C.J."/>
            <person name="Charrier B."/>
            <person name="Cho G.Y."/>
            <person name="Coelho S.M."/>
            <person name="Collen J."/>
            <person name="Corre E."/>
            <person name="Da Silva C."/>
            <person name="Delage L."/>
            <person name="Delaroque N."/>
            <person name="Dittami S.M."/>
            <person name="Doulbeau S."/>
            <person name="Elias M."/>
            <person name="Farnham G."/>
            <person name="Gachon C.M."/>
            <person name="Gschloessl B."/>
            <person name="Heesch S."/>
            <person name="Jabbari K."/>
            <person name="Jubin C."/>
            <person name="Kawai H."/>
            <person name="Kimura K."/>
            <person name="Kloareg B."/>
            <person name="Kupper F.C."/>
            <person name="Lang D."/>
            <person name="Le Bail A."/>
            <person name="Leblanc C."/>
            <person name="Lerouge P."/>
            <person name="Lohr M."/>
            <person name="Lopez P.J."/>
            <person name="Martens C."/>
            <person name="Maumus F."/>
            <person name="Michel G."/>
            <person name="Miranda-Saavedra D."/>
            <person name="Morales J."/>
            <person name="Moreau H."/>
            <person name="Motomura T."/>
            <person name="Nagasato C."/>
            <person name="Napoli C.A."/>
            <person name="Nelson D.R."/>
            <person name="Nyvall-Collen P."/>
            <person name="Peters A.F."/>
            <person name="Pommier C."/>
            <person name="Potin P."/>
            <person name="Poulain J."/>
            <person name="Quesneville H."/>
            <person name="Read B."/>
            <person name="Rensing S.A."/>
            <person name="Ritter A."/>
            <person name="Rousvoal S."/>
            <person name="Samanta M."/>
            <person name="Samson G."/>
            <person name="Schroeder D.C."/>
            <person name="Segurens B."/>
            <person name="Strittmatter M."/>
            <person name="Tonon T."/>
            <person name="Tregear J.W."/>
            <person name="Valentin K."/>
            <person name="von Dassow P."/>
            <person name="Yamagishi T."/>
            <person name="Van de Peer Y."/>
            <person name="Wincker P."/>
        </authorList>
    </citation>
    <scope>NUCLEOTIDE SEQUENCE [LARGE SCALE GENOMIC DNA]</scope>
    <source>
        <strain evidence="10">Ec32 / CCAP1310/4</strain>
    </source>
</reference>
<dbReference type="SUPFAM" id="SSF81301">
    <property type="entry name" value="Nucleotidyltransferase"/>
    <property type="match status" value="1"/>
</dbReference>
<evidence type="ECO:0000259" key="7">
    <source>
        <dbReference type="Pfam" id="PF01743"/>
    </source>
</evidence>
<dbReference type="OMA" id="IMQITEL"/>
<keyword evidence="2 5" id="KW-0808">Transferase</keyword>
<dbReference type="GO" id="GO:0003723">
    <property type="term" value="F:RNA binding"/>
    <property type="evidence" value="ECO:0007669"/>
    <property type="project" value="UniProtKB-KW"/>
</dbReference>
<dbReference type="Pfam" id="PF01743">
    <property type="entry name" value="PolyA_pol"/>
    <property type="match status" value="1"/>
</dbReference>
<dbReference type="Gene3D" id="1.10.3090.10">
    <property type="entry name" value="cca-adding enzyme, domain 2"/>
    <property type="match status" value="1"/>
</dbReference>
<name>D7G2S4_ECTSI</name>
<dbReference type="Gene3D" id="3.30.460.10">
    <property type="entry name" value="Beta Polymerase, domain 2"/>
    <property type="match status" value="1"/>
</dbReference>
<feature type="region of interest" description="Disordered" evidence="6">
    <location>
        <begin position="60"/>
        <end position="114"/>
    </location>
</feature>
<evidence type="ECO:0000256" key="2">
    <source>
        <dbReference type="ARBA" id="ARBA00022679"/>
    </source>
</evidence>